<evidence type="ECO:0000313" key="2">
    <source>
        <dbReference type="Proteomes" id="UP001162992"/>
    </source>
</evidence>
<proteinExistence type="predicted"/>
<dbReference type="EMBL" id="CM055094">
    <property type="protein sequence ID" value="KAJ7560855.1"/>
    <property type="molecule type" value="Genomic_DNA"/>
</dbReference>
<gene>
    <name evidence="1" type="ORF">O6H91_03G002800</name>
</gene>
<organism evidence="1 2">
    <name type="scientific">Diphasiastrum complanatum</name>
    <name type="common">Issler's clubmoss</name>
    <name type="synonym">Lycopodium complanatum</name>
    <dbReference type="NCBI Taxonomy" id="34168"/>
    <lineage>
        <taxon>Eukaryota</taxon>
        <taxon>Viridiplantae</taxon>
        <taxon>Streptophyta</taxon>
        <taxon>Embryophyta</taxon>
        <taxon>Tracheophyta</taxon>
        <taxon>Lycopodiopsida</taxon>
        <taxon>Lycopodiales</taxon>
        <taxon>Lycopodiaceae</taxon>
        <taxon>Lycopodioideae</taxon>
        <taxon>Diphasiastrum</taxon>
    </lineage>
</organism>
<protein>
    <submittedName>
        <fullName evidence="1">Uncharacterized protein</fullName>
    </submittedName>
</protein>
<sequence length="95" mass="10720">MTLFFASTTMFVCLYISHVFKQTCFVTCDICVNVSCNCTTEDYLLSTKVHGHAHYLYVGIQLQMQNLLLNQEWNDLAESISGGSSFGDCNILHKL</sequence>
<reference evidence="2" key="1">
    <citation type="journal article" date="2024" name="Proc. Natl. Acad. Sci. U.S.A.">
        <title>Extraordinary preservation of gene collinearity over three hundred million years revealed in homosporous lycophytes.</title>
        <authorList>
            <person name="Li C."/>
            <person name="Wickell D."/>
            <person name="Kuo L.Y."/>
            <person name="Chen X."/>
            <person name="Nie B."/>
            <person name="Liao X."/>
            <person name="Peng D."/>
            <person name="Ji J."/>
            <person name="Jenkins J."/>
            <person name="Williams M."/>
            <person name="Shu S."/>
            <person name="Plott C."/>
            <person name="Barry K."/>
            <person name="Rajasekar S."/>
            <person name="Grimwood J."/>
            <person name="Han X."/>
            <person name="Sun S."/>
            <person name="Hou Z."/>
            <person name="He W."/>
            <person name="Dai G."/>
            <person name="Sun C."/>
            <person name="Schmutz J."/>
            <person name="Leebens-Mack J.H."/>
            <person name="Li F.W."/>
            <person name="Wang L."/>
        </authorList>
    </citation>
    <scope>NUCLEOTIDE SEQUENCE [LARGE SCALE GENOMIC DNA]</scope>
    <source>
        <strain evidence="2">cv. PW_Plant_1</strain>
    </source>
</reference>
<evidence type="ECO:0000313" key="1">
    <source>
        <dbReference type="EMBL" id="KAJ7560855.1"/>
    </source>
</evidence>
<accession>A0ACC2E392</accession>
<comment type="caution">
    <text evidence="1">The sequence shown here is derived from an EMBL/GenBank/DDBJ whole genome shotgun (WGS) entry which is preliminary data.</text>
</comment>
<dbReference type="Proteomes" id="UP001162992">
    <property type="component" value="Chromosome 3"/>
</dbReference>
<name>A0ACC2E392_DIPCM</name>
<keyword evidence="2" id="KW-1185">Reference proteome</keyword>